<evidence type="ECO:0000313" key="2">
    <source>
        <dbReference type="EMBL" id="CAD8128396.1"/>
    </source>
</evidence>
<evidence type="ECO:0000313" key="3">
    <source>
        <dbReference type="Proteomes" id="UP000692954"/>
    </source>
</evidence>
<evidence type="ECO:0000256" key="1">
    <source>
        <dbReference type="SAM" id="SignalP"/>
    </source>
</evidence>
<reference evidence="2" key="1">
    <citation type="submission" date="2021-01" db="EMBL/GenBank/DDBJ databases">
        <authorList>
            <consortium name="Genoscope - CEA"/>
            <person name="William W."/>
        </authorList>
    </citation>
    <scope>NUCLEOTIDE SEQUENCE</scope>
</reference>
<keyword evidence="3" id="KW-1185">Reference proteome</keyword>
<accession>A0A8S1RJJ8</accession>
<sequence length="159" mass="19444">MIVFVIFFLLDQFFISNQQVNNYHHQLLNYQNIFKKEKNYRYGWNVSSEMMKIFVINQIQMLESNKLIVFVIETAKFDILRMNYLTNSPIKYPVMQATNKMKEVQNKDKDQQMFMRTPIITEHVKNPICRVQFKNYNQNKIDIFYIFVVNNKHQQEMFF</sequence>
<dbReference type="Proteomes" id="UP000692954">
    <property type="component" value="Unassembled WGS sequence"/>
</dbReference>
<gene>
    <name evidence="2" type="ORF">PSON_ATCC_30995.1.T1880023</name>
</gene>
<evidence type="ECO:0008006" key="4">
    <source>
        <dbReference type="Google" id="ProtNLM"/>
    </source>
</evidence>
<dbReference type="AlphaFoldDB" id="A0A8S1RJJ8"/>
<keyword evidence="1" id="KW-0732">Signal</keyword>
<protein>
    <recommendedName>
        <fullName evidence="4">Transmembrane protein</fullName>
    </recommendedName>
</protein>
<comment type="caution">
    <text evidence="2">The sequence shown here is derived from an EMBL/GenBank/DDBJ whole genome shotgun (WGS) entry which is preliminary data.</text>
</comment>
<dbReference type="EMBL" id="CAJJDN010000188">
    <property type="protein sequence ID" value="CAD8128396.1"/>
    <property type="molecule type" value="Genomic_DNA"/>
</dbReference>
<organism evidence="2 3">
    <name type="scientific">Paramecium sonneborni</name>
    <dbReference type="NCBI Taxonomy" id="65129"/>
    <lineage>
        <taxon>Eukaryota</taxon>
        <taxon>Sar</taxon>
        <taxon>Alveolata</taxon>
        <taxon>Ciliophora</taxon>
        <taxon>Intramacronucleata</taxon>
        <taxon>Oligohymenophorea</taxon>
        <taxon>Peniculida</taxon>
        <taxon>Parameciidae</taxon>
        <taxon>Paramecium</taxon>
    </lineage>
</organism>
<proteinExistence type="predicted"/>
<feature type="chain" id="PRO_5035775548" description="Transmembrane protein" evidence="1">
    <location>
        <begin position="19"/>
        <end position="159"/>
    </location>
</feature>
<name>A0A8S1RJJ8_9CILI</name>
<feature type="signal peptide" evidence="1">
    <location>
        <begin position="1"/>
        <end position="18"/>
    </location>
</feature>